<gene>
    <name evidence="2" type="ORF">GJV76_08760</name>
</gene>
<proteinExistence type="predicted"/>
<evidence type="ECO:0000313" key="3">
    <source>
        <dbReference type="Proteomes" id="UP000438760"/>
    </source>
</evidence>
<comment type="caution">
    <text evidence="2">The sequence shown here is derived from an EMBL/GenBank/DDBJ whole genome shotgun (WGS) entry which is preliminary data.</text>
</comment>
<reference evidence="2 3" key="1">
    <citation type="submission" date="2019-11" db="EMBL/GenBank/DDBJ databases">
        <title>Genome of Strain BIT-d1.</title>
        <authorList>
            <person name="Yang Y."/>
        </authorList>
    </citation>
    <scope>NUCLEOTIDE SEQUENCE [LARGE SCALE GENOMIC DNA]</scope>
    <source>
        <strain evidence="2 3">BIT-d1</strain>
    </source>
</reference>
<keyword evidence="3" id="KW-1185">Reference proteome</keyword>
<feature type="chain" id="PRO_5026132175" evidence="1">
    <location>
        <begin position="21"/>
        <end position="190"/>
    </location>
</feature>
<dbReference type="RefSeq" id="WP_155092243.1">
    <property type="nucleotide sequence ID" value="NZ_WMJX01000015.1"/>
</dbReference>
<name>A0A6I3LI59_9FLAO</name>
<dbReference type="EMBL" id="WMJX01000015">
    <property type="protein sequence ID" value="MTG98218.1"/>
    <property type="molecule type" value="Genomic_DNA"/>
</dbReference>
<sequence>MKRIGLSILLLFFVQISSWAQEENLQVEVIQKGKVIPMDNGIINLKSDAFTFEITSNNIEGFLIGATYDKDLYRSAIGEADLEVPWFNSFAIADENHNPNKELIISDEVPTYWFYKNAIEHRFDSAPKGNAEEWVGQRTIEVLNNLSSYETVPLSKFKDTVYVYFYSPVYDEQYNLTEAIILYHAALKFK</sequence>
<accession>A0A6I3LI59</accession>
<dbReference type="AlphaFoldDB" id="A0A6I3LI59"/>
<organism evidence="2 3">
    <name type="scientific">Myroides albus</name>
    <dbReference type="NCBI Taxonomy" id="2562892"/>
    <lineage>
        <taxon>Bacteria</taxon>
        <taxon>Pseudomonadati</taxon>
        <taxon>Bacteroidota</taxon>
        <taxon>Flavobacteriia</taxon>
        <taxon>Flavobacteriales</taxon>
        <taxon>Flavobacteriaceae</taxon>
        <taxon>Myroides</taxon>
    </lineage>
</organism>
<feature type="signal peptide" evidence="1">
    <location>
        <begin position="1"/>
        <end position="20"/>
    </location>
</feature>
<dbReference type="OrthoDB" id="1269544at2"/>
<dbReference type="Proteomes" id="UP000438760">
    <property type="component" value="Unassembled WGS sequence"/>
</dbReference>
<evidence type="ECO:0000313" key="2">
    <source>
        <dbReference type="EMBL" id="MTG98218.1"/>
    </source>
</evidence>
<evidence type="ECO:0000256" key="1">
    <source>
        <dbReference type="SAM" id="SignalP"/>
    </source>
</evidence>
<protein>
    <submittedName>
        <fullName evidence="2">Uncharacterized protein</fullName>
    </submittedName>
</protein>
<keyword evidence="1" id="KW-0732">Signal</keyword>